<reference evidence="2 3" key="1">
    <citation type="journal article" date="2019" name="Science">
        <title>Social genes are selection hotspots in kin groups of a soil microbe.</title>
        <authorList>
            <person name="Wielgoss S."/>
            <person name="Wolfensberger R."/>
            <person name="Sun L."/>
            <person name="Fiegna F."/>
            <person name="Velicer G.J."/>
        </authorList>
    </citation>
    <scope>NUCLEOTIDE SEQUENCE [LARGE SCALE GENOMIC DNA]</scope>
    <source>
        <strain evidence="2 3">MC3.5.9c15</strain>
    </source>
</reference>
<dbReference type="AlphaFoldDB" id="A0AAE6FVR6"/>
<accession>A0AAE6FVR6</accession>
<organism evidence="2 3">
    <name type="scientific">Myxococcus xanthus</name>
    <dbReference type="NCBI Taxonomy" id="34"/>
    <lineage>
        <taxon>Bacteria</taxon>
        <taxon>Pseudomonadati</taxon>
        <taxon>Myxococcota</taxon>
        <taxon>Myxococcia</taxon>
        <taxon>Myxococcales</taxon>
        <taxon>Cystobacterineae</taxon>
        <taxon>Myxococcaceae</taxon>
        <taxon>Myxococcus</taxon>
    </lineage>
</organism>
<evidence type="ECO:0000313" key="2">
    <source>
        <dbReference type="EMBL" id="QDE65896.1"/>
    </source>
</evidence>
<gene>
    <name evidence="2" type="ORF">BHS09_02115</name>
</gene>
<feature type="compositionally biased region" description="Gly residues" evidence="1">
    <location>
        <begin position="61"/>
        <end position="70"/>
    </location>
</feature>
<evidence type="ECO:0000256" key="1">
    <source>
        <dbReference type="SAM" id="MobiDB-lite"/>
    </source>
</evidence>
<protein>
    <submittedName>
        <fullName evidence="2">Uncharacterized protein</fullName>
    </submittedName>
</protein>
<feature type="compositionally biased region" description="Gly residues" evidence="1">
    <location>
        <begin position="1"/>
        <end position="12"/>
    </location>
</feature>
<name>A0AAE6FVR6_MYXXA</name>
<feature type="region of interest" description="Disordered" evidence="1">
    <location>
        <begin position="1"/>
        <end position="90"/>
    </location>
</feature>
<dbReference type="Proteomes" id="UP000320179">
    <property type="component" value="Chromosome"/>
</dbReference>
<evidence type="ECO:0000313" key="3">
    <source>
        <dbReference type="Proteomes" id="UP000320179"/>
    </source>
</evidence>
<sequence>MPGAHFGGGPQVGGKEAAMSKKDVLHIPPEAVPTAPDRNADTEDEERSPRGSPPVLQPEGGPAGTPGTGGSQRIIEPVKSPQPYPGFSVS</sequence>
<dbReference type="EMBL" id="CP017174">
    <property type="protein sequence ID" value="QDE65896.1"/>
    <property type="molecule type" value="Genomic_DNA"/>
</dbReference>
<proteinExistence type="predicted"/>